<keyword evidence="2" id="KW-1185">Reference proteome</keyword>
<accession>A0A8K0DGR4</accession>
<name>A0A8K0DGR4_IGNLU</name>
<protein>
    <submittedName>
        <fullName evidence="1">Uncharacterized protein</fullName>
    </submittedName>
</protein>
<comment type="caution">
    <text evidence="1">The sequence shown here is derived from an EMBL/GenBank/DDBJ whole genome shotgun (WGS) entry which is preliminary data.</text>
</comment>
<evidence type="ECO:0000313" key="1">
    <source>
        <dbReference type="EMBL" id="KAF2900280.1"/>
    </source>
</evidence>
<reference evidence="1" key="1">
    <citation type="submission" date="2019-08" db="EMBL/GenBank/DDBJ databases">
        <title>The genome of the North American firefly Photinus pyralis.</title>
        <authorList>
            <consortium name="Photinus pyralis genome working group"/>
            <person name="Fallon T.R."/>
            <person name="Sander Lower S.E."/>
            <person name="Weng J.-K."/>
        </authorList>
    </citation>
    <scope>NUCLEOTIDE SEQUENCE</scope>
    <source>
        <strain evidence="1">TRF0915ILg1</strain>
        <tissue evidence="1">Whole body</tissue>
    </source>
</reference>
<gene>
    <name evidence="1" type="ORF">ILUMI_05902</name>
</gene>
<dbReference type="Proteomes" id="UP000801492">
    <property type="component" value="Unassembled WGS sequence"/>
</dbReference>
<sequence>MVSSSEIAGYAKRRSPDTYVIHEWCYKQKVVIASKTWPPSIPLPTVDDADAEHRDAGRAIQCRTPVAANDSLITYTPL</sequence>
<organism evidence="1 2">
    <name type="scientific">Ignelater luminosus</name>
    <name type="common">Cucubano</name>
    <name type="synonym">Pyrophorus luminosus</name>
    <dbReference type="NCBI Taxonomy" id="2038154"/>
    <lineage>
        <taxon>Eukaryota</taxon>
        <taxon>Metazoa</taxon>
        <taxon>Ecdysozoa</taxon>
        <taxon>Arthropoda</taxon>
        <taxon>Hexapoda</taxon>
        <taxon>Insecta</taxon>
        <taxon>Pterygota</taxon>
        <taxon>Neoptera</taxon>
        <taxon>Endopterygota</taxon>
        <taxon>Coleoptera</taxon>
        <taxon>Polyphaga</taxon>
        <taxon>Elateriformia</taxon>
        <taxon>Elateroidea</taxon>
        <taxon>Elateridae</taxon>
        <taxon>Agrypninae</taxon>
        <taxon>Pyrophorini</taxon>
        <taxon>Ignelater</taxon>
    </lineage>
</organism>
<feature type="non-terminal residue" evidence="1">
    <location>
        <position position="78"/>
    </location>
</feature>
<dbReference type="EMBL" id="VTPC01002294">
    <property type="protein sequence ID" value="KAF2900280.1"/>
    <property type="molecule type" value="Genomic_DNA"/>
</dbReference>
<proteinExistence type="predicted"/>
<evidence type="ECO:0000313" key="2">
    <source>
        <dbReference type="Proteomes" id="UP000801492"/>
    </source>
</evidence>
<dbReference type="AlphaFoldDB" id="A0A8K0DGR4"/>